<dbReference type="Proteomes" id="UP000607559">
    <property type="component" value="Unassembled WGS sequence"/>
</dbReference>
<evidence type="ECO:0000313" key="1">
    <source>
        <dbReference type="EMBL" id="GGA91699.1"/>
    </source>
</evidence>
<reference evidence="1" key="1">
    <citation type="journal article" date="2014" name="Int. J. Syst. Evol. Microbiol.">
        <title>Complete genome sequence of Corynebacterium casei LMG S-19264T (=DSM 44701T), isolated from a smear-ripened cheese.</title>
        <authorList>
            <consortium name="US DOE Joint Genome Institute (JGI-PGF)"/>
            <person name="Walter F."/>
            <person name="Albersmeier A."/>
            <person name="Kalinowski J."/>
            <person name="Ruckert C."/>
        </authorList>
    </citation>
    <scope>NUCLEOTIDE SEQUENCE</scope>
    <source>
        <strain evidence="1">CGMCC 1.15448</strain>
    </source>
</reference>
<reference evidence="1" key="2">
    <citation type="submission" date="2020-09" db="EMBL/GenBank/DDBJ databases">
        <authorList>
            <person name="Sun Q."/>
            <person name="Zhou Y."/>
        </authorList>
    </citation>
    <scope>NUCLEOTIDE SEQUENCE</scope>
    <source>
        <strain evidence="1">CGMCC 1.15448</strain>
    </source>
</reference>
<dbReference type="Pfam" id="PF19891">
    <property type="entry name" value="DUF6364"/>
    <property type="match status" value="1"/>
</dbReference>
<sequence length="86" mass="10014">MYIYTKFDHMQEKLTILISAEHKKFIKRHARQQNKSISKFIDDLLSSIQREAAKTPEKDEWLEKTAGSYNTGKKDVLAALFKGIIK</sequence>
<evidence type="ECO:0000313" key="2">
    <source>
        <dbReference type="Proteomes" id="UP000607559"/>
    </source>
</evidence>
<accession>A0A8J2XS31</accession>
<keyword evidence="2" id="KW-1185">Reference proteome</keyword>
<organism evidence="1 2">
    <name type="scientific">Puia dinghuensis</name>
    <dbReference type="NCBI Taxonomy" id="1792502"/>
    <lineage>
        <taxon>Bacteria</taxon>
        <taxon>Pseudomonadati</taxon>
        <taxon>Bacteroidota</taxon>
        <taxon>Chitinophagia</taxon>
        <taxon>Chitinophagales</taxon>
        <taxon>Chitinophagaceae</taxon>
        <taxon>Puia</taxon>
    </lineage>
</organism>
<dbReference type="InterPro" id="IPR045944">
    <property type="entry name" value="DUF6364"/>
</dbReference>
<comment type="caution">
    <text evidence="1">The sequence shown here is derived from an EMBL/GenBank/DDBJ whole genome shotgun (WGS) entry which is preliminary data.</text>
</comment>
<dbReference type="AlphaFoldDB" id="A0A8J2XS31"/>
<dbReference type="EMBL" id="BMJC01000001">
    <property type="protein sequence ID" value="GGA91699.1"/>
    <property type="molecule type" value="Genomic_DNA"/>
</dbReference>
<proteinExistence type="predicted"/>
<name>A0A8J2XS31_9BACT</name>
<gene>
    <name evidence="1" type="ORF">GCM10011511_13830</name>
</gene>
<protein>
    <submittedName>
        <fullName evidence="1">Uncharacterized protein</fullName>
    </submittedName>
</protein>